<sequence>MALFAVFLLSEITTNAVLLSFLSQLVLT</sequence>
<evidence type="ECO:0000313" key="1">
    <source>
        <dbReference type="EMBL" id="JAH08363.1"/>
    </source>
</evidence>
<accession>A0A0E9PWX9</accession>
<organism evidence="1">
    <name type="scientific">Anguilla anguilla</name>
    <name type="common">European freshwater eel</name>
    <name type="synonym">Muraena anguilla</name>
    <dbReference type="NCBI Taxonomy" id="7936"/>
    <lineage>
        <taxon>Eukaryota</taxon>
        <taxon>Metazoa</taxon>
        <taxon>Chordata</taxon>
        <taxon>Craniata</taxon>
        <taxon>Vertebrata</taxon>
        <taxon>Euteleostomi</taxon>
        <taxon>Actinopterygii</taxon>
        <taxon>Neopterygii</taxon>
        <taxon>Teleostei</taxon>
        <taxon>Anguilliformes</taxon>
        <taxon>Anguillidae</taxon>
        <taxon>Anguilla</taxon>
    </lineage>
</organism>
<dbReference type="AlphaFoldDB" id="A0A0E9PWX9"/>
<reference evidence="1" key="2">
    <citation type="journal article" date="2015" name="Fish Shellfish Immunol.">
        <title>Early steps in the European eel (Anguilla anguilla)-Vibrio vulnificus interaction in the gills: Role of the RtxA13 toxin.</title>
        <authorList>
            <person name="Callol A."/>
            <person name="Pajuelo D."/>
            <person name="Ebbesson L."/>
            <person name="Teles M."/>
            <person name="MacKenzie S."/>
            <person name="Amaro C."/>
        </authorList>
    </citation>
    <scope>NUCLEOTIDE SEQUENCE</scope>
</reference>
<proteinExistence type="predicted"/>
<reference evidence="1" key="1">
    <citation type="submission" date="2014-11" db="EMBL/GenBank/DDBJ databases">
        <authorList>
            <person name="Amaro Gonzalez C."/>
        </authorList>
    </citation>
    <scope>NUCLEOTIDE SEQUENCE</scope>
</reference>
<dbReference type="EMBL" id="GBXM01100214">
    <property type="protein sequence ID" value="JAH08363.1"/>
    <property type="molecule type" value="Transcribed_RNA"/>
</dbReference>
<protein>
    <submittedName>
        <fullName evidence="1">Uncharacterized protein</fullName>
    </submittedName>
</protein>
<name>A0A0E9PWX9_ANGAN</name>